<protein>
    <recommendedName>
        <fullName evidence="3">DUF1572 domain-containing protein</fullName>
    </recommendedName>
</protein>
<reference evidence="2" key="1">
    <citation type="journal article" date="2019" name="Int. J. Syst. Evol. Microbiol.">
        <title>The Global Catalogue of Microorganisms (GCM) 10K type strain sequencing project: providing services to taxonomists for standard genome sequencing and annotation.</title>
        <authorList>
            <consortium name="The Broad Institute Genomics Platform"/>
            <consortium name="The Broad Institute Genome Sequencing Center for Infectious Disease"/>
            <person name="Wu L."/>
            <person name="Ma J."/>
        </authorList>
    </citation>
    <scope>NUCLEOTIDE SEQUENCE [LARGE SCALE GENOMIC DNA]</scope>
    <source>
        <strain evidence="2">JCM 17923</strain>
    </source>
</reference>
<gene>
    <name evidence="1" type="ORF">GCM10023185_31650</name>
</gene>
<accession>A0ABP8IM85</accession>
<dbReference type="Pfam" id="PF07609">
    <property type="entry name" value="DUF1572"/>
    <property type="match status" value="1"/>
</dbReference>
<dbReference type="RefSeq" id="WP_345237074.1">
    <property type="nucleotide sequence ID" value="NZ_BAABGZ010000067.1"/>
</dbReference>
<dbReference type="EMBL" id="BAABGZ010000067">
    <property type="protein sequence ID" value="GAA4363143.1"/>
    <property type="molecule type" value="Genomic_DNA"/>
</dbReference>
<dbReference type="InterPro" id="IPR034660">
    <property type="entry name" value="DinB/YfiT-like"/>
</dbReference>
<evidence type="ECO:0000313" key="2">
    <source>
        <dbReference type="Proteomes" id="UP001501153"/>
    </source>
</evidence>
<evidence type="ECO:0000313" key="1">
    <source>
        <dbReference type="EMBL" id="GAA4363143.1"/>
    </source>
</evidence>
<name>A0ABP8IM85_9BACT</name>
<proteinExistence type="predicted"/>
<organism evidence="1 2">
    <name type="scientific">Hymenobacter saemangeumensis</name>
    <dbReference type="NCBI Taxonomy" id="1084522"/>
    <lineage>
        <taxon>Bacteria</taxon>
        <taxon>Pseudomonadati</taxon>
        <taxon>Bacteroidota</taxon>
        <taxon>Cytophagia</taxon>
        <taxon>Cytophagales</taxon>
        <taxon>Hymenobacteraceae</taxon>
        <taxon>Hymenobacter</taxon>
    </lineage>
</organism>
<dbReference type="InterPro" id="IPR011466">
    <property type="entry name" value="DUF1572"/>
</dbReference>
<evidence type="ECO:0008006" key="3">
    <source>
        <dbReference type="Google" id="ProtNLM"/>
    </source>
</evidence>
<comment type="caution">
    <text evidence="1">The sequence shown here is derived from an EMBL/GenBank/DDBJ whole genome shotgun (WGS) entry which is preliminary data.</text>
</comment>
<sequence length="154" mass="17306">MLTNTLRNLFARDLRKLKAELEQYQQPAVIWHTERGIANSAGNLCLHLVGNLNTYLGAVLGNSGYVRNRALEFSAKDLTRTELLHSLDATLAVVDEALASLSEEQLQSEYPVLVFEQPMTTEYFLVHLASHLAYHLGQVNYHRRLLDSPAARAC</sequence>
<dbReference type="Proteomes" id="UP001501153">
    <property type="component" value="Unassembled WGS sequence"/>
</dbReference>
<keyword evidence="2" id="KW-1185">Reference proteome</keyword>
<dbReference type="Gene3D" id="1.20.120.450">
    <property type="entry name" value="dinb family like domain"/>
    <property type="match status" value="1"/>
</dbReference>
<dbReference type="SUPFAM" id="SSF109854">
    <property type="entry name" value="DinB/YfiT-like putative metalloenzymes"/>
    <property type="match status" value="1"/>
</dbReference>